<dbReference type="Proteomes" id="UP000245778">
    <property type="component" value="Unassembled WGS sequence"/>
</dbReference>
<dbReference type="RefSeq" id="WP_116721409.1">
    <property type="nucleotide sequence ID" value="NZ_CP011524.1"/>
</dbReference>
<name>A0A2U1CFQ3_9FIRM</name>
<protein>
    <recommendedName>
        <fullName evidence="3">Phage major tail tube protein</fullName>
    </recommendedName>
</protein>
<gene>
    <name evidence="1" type="ORF">C7373_101161</name>
</gene>
<evidence type="ECO:0000313" key="2">
    <source>
        <dbReference type="Proteomes" id="UP000245778"/>
    </source>
</evidence>
<organism evidence="1 2">
    <name type="scientific">Intestinimonas butyriciproducens</name>
    <dbReference type="NCBI Taxonomy" id="1297617"/>
    <lineage>
        <taxon>Bacteria</taxon>
        <taxon>Bacillati</taxon>
        <taxon>Bacillota</taxon>
        <taxon>Clostridia</taxon>
        <taxon>Eubacteriales</taxon>
        <taxon>Intestinimonas</taxon>
    </lineage>
</organism>
<accession>A0A2U1CFQ3</accession>
<dbReference type="GeneID" id="93228104"/>
<proteinExistence type="predicted"/>
<dbReference type="EMBL" id="QEKK01000001">
    <property type="protein sequence ID" value="PVY59647.1"/>
    <property type="molecule type" value="Genomic_DNA"/>
</dbReference>
<dbReference type="Pfam" id="PF04985">
    <property type="entry name" value="Phage_tube"/>
    <property type="match status" value="1"/>
</dbReference>
<reference evidence="1 2" key="1">
    <citation type="submission" date="2018-04" db="EMBL/GenBank/DDBJ databases">
        <title>Genomic Encyclopedia of Type Strains, Phase IV (KMG-IV): sequencing the most valuable type-strain genomes for metagenomic binning, comparative biology and taxonomic classification.</title>
        <authorList>
            <person name="Goeker M."/>
        </authorList>
    </citation>
    <scope>NUCLEOTIDE SEQUENCE [LARGE SCALE GENOMIC DNA]</scope>
    <source>
        <strain evidence="1 2">DSM 26588</strain>
    </source>
</reference>
<comment type="caution">
    <text evidence="1">The sequence shown here is derived from an EMBL/GenBank/DDBJ whole genome shotgun (WGS) entry which is preliminary data.</text>
</comment>
<dbReference type="AlphaFoldDB" id="A0A2U1CFQ3"/>
<dbReference type="InterPro" id="IPR006498">
    <property type="entry name" value="Tail_tube"/>
</dbReference>
<sequence length="174" mass="18986">MISNNYIPEKINDYNVYLDGTKMIGVAASATLPEVNMKTSTVSGVGVNGELDSPTIGQFESMEQEIQFNTLYSSAMDMLNPLSVVNLTFRAAQQVYDKTGGYAFKGLRVVEMGRVKKLNPGKVEKGEAMEATVTIELTYLMIEVDGNQLLEVDKLNGVYKVNGVDMLAGVKSLI</sequence>
<dbReference type="OrthoDB" id="9814992at2"/>
<evidence type="ECO:0000313" key="1">
    <source>
        <dbReference type="EMBL" id="PVY59647.1"/>
    </source>
</evidence>
<evidence type="ECO:0008006" key="3">
    <source>
        <dbReference type="Google" id="ProtNLM"/>
    </source>
</evidence>